<organism evidence="5 6">
    <name type="scientific">Deinandra increscens subsp. villosa</name>
    <dbReference type="NCBI Taxonomy" id="3103831"/>
    <lineage>
        <taxon>Eukaryota</taxon>
        <taxon>Viridiplantae</taxon>
        <taxon>Streptophyta</taxon>
        <taxon>Embryophyta</taxon>
        <taxon>Tracheophyta</taxon>
        <taxon>Spermatophyta</taxon>
        <taxon>Magnoliopsida</taxon>
        <taxon>eudicotyledons</taxon>
        <taxon>Gunneridae</taxon>
        <taxon>Pentapetalae</taxon>
        <taxon>asterids</taxon>
        <taxon>campanulids</taxon>
        <taxon>Asterales</taxon>
        <taxon>Asteraceae</taxon>
        <taxon>Asteroideae</taxon>
        <taxon>Heliantheae alliance</taxon>
        <taxon>Madieae</taxon>
        <taxon>Madiinae</taxon>
        <taxon>Deinandra</taxon>
    </lineage>
</organism>
<dbReference type="Pfam" id="PF14383">
    <property type="entry name" value="VARLMGL"/>
    <property type="match status" value="1"/>
</dbReference>
<evidence type="ECO:0000313" key="6">
    <source>
        <dbReference type="Proteomes" id="UP001408789"/>
    </source>
</evidence>
<feature type="domain" description="DUF3741" evidence="4">
    <location>
        <begin position="161"/>
        <end position="178"/>
    </location>
</feature>
<evidence type="ECO:0000259" key="4">
    <source>
        <dbReference type="Pfam" id="PF14383"/>
    </source>
</evidence>
<evidence type="ECO:0000313" key="5">
    <source>
        <dbReference type="EMBL" id="KAK9074720.1"/>
    </source>
</evidence>
<comment type="caution">
    <text evidence="5">The sequence shown here is derived from an EMBL/GenBank/DDBJ whole genome shotgun (WGS) entry which is preliminary data.</text>
</comment>
<dbReference type="PANTHER" id="PTHR21726">
    <property type="entry name" value="PHOSPHATIDYLINOSITOL N-ACETYLGLUCOSAMINYLTRANSFERASE SUBUNIT P DOWN SYNDROME CRITICAL REGION PROTEIN 5 -RELATED"/>
    <property type="match status" value="1"/>
</dbReference>
<feature type="region of interest" description="Disordered" evidence="1">
    <location>
        <begin position="1156"/>
        <end position="1264"/>
    </location>
</feature>
<feature type="compositionally biased region" description="Polar residues" evidence="1">
    <location>
        <begin position="1206"/>
        <end position="1216"/>
    </location>
</feature>
<feature type="domain" description="Retrotransposon Copia-like N-terminal" evidence="2">
    <location>
        <begin position="959"/>
        <end position="1007"/>
    </location>
</feature>
<accession>A0AAP0DKD3</accession>
<feature type="region of interest" description="Disordered" evidence="1">
    <location>
        <begin position="524"/>
        <end position="544"/>
    </location>
</feature>
<gene>
    <name evidence="5" type="ORF">SSX86_003038</name>
</gene>
<name>A0AAP0DKD3_9ASTR</name>
<keyword evidence="6" id="KW-1185">Reference proteome</keyword>
<dbReference type="EMBL" id="JBCNJP010000007">
    <property type="protein sequence ID" value="KAK9074720.1"/>
    <property type="molecule type" value="Genomic_DNA"/>
</dbReference>
<evidence type="ECO:0000256" key="1">
    <source>
        <dbReference type="SAM" id="MobiDB-lite"/>
    </source>
</evidence>
<feature type="domain" description="DUF4378" evidence="3">
    <location>
        <begin position="733"/>
        <end position="835"/>
    </location>
</feature>
<proteinExistence type="predicted"/>
<dbReference type="Pfam" id="PF14309">
    <property type="entry name" value="DUF4378"/>
    <property type="match status" value="1"/>
</dbReference>
<feature type="region of interest" description="Disordered" evidence="1">
    <location>
        <begin position="233"/>
        <end position="254"/>
    </location>
</feature>
<dbReference type="InterPro" id="IPR032795">
    <property type="entry name" value="DUF3741-assoc"/>
</dbReference>
<dbReference type="InterPro" id="IPR029472">
    <property type="entry name" value="Copia-like_N"/>
</dbReference>
<sequence>MIDGWFIRFDISSSLFPSLPDCLFVSRDQTKGEKRKKLSPTDGELLQPANVKKQFSGLLACFWKEEEEKKDDGASVTTSCLAISEQKPRRTGGCVAVFFQLFDWNRRFAKKKRFSKRLLPPVRTKQASNKFGRDEKLPNPRLIADENSNKNNGFSGGDNIAPGLVARLMGLESMPCPQRDKKLVGENDELDKKLTKHDFRPQKLQKTGVVDTTSVNRFGAEALQLKNVISRSRKNHHPKLASPVQKTNHQSKRNASRLIGAATRVLESGLQARNKSISYGARSRVKGVNLDLLSQQASCKNCGSSIDVSELKSKRDVDPCVLKSCFDREKELQPQSFASPKGNNERRDDDGVSFQSKVKCLPFNGETKDFVALNRSLTGQTRSRVPGKVEDMKFDKRDKFEKGSSQRQKRRLMRNGPRMVNNAQSTRKQIGSETWKPDYIYQRHVANKNSDEMAFRFNSTMKNRCEIPTKFDIRRTNRKRSSKPSEEKICLQKPFYLTGDSLGALIEEKLQEVSSKIRYDSRINENSPKRRPATRNNMEFSPKKNHLPSHSRCWYDHNTRFCVQTKSQTAAGLIGRKSSDHLSPGSVLKASFSNESCCSSSLEDSSVQTHHADYITCSYEESQFQESEMNPLYSNVLFRKENTHNKLAVDLLTYISQVLSTIDSVHSRISGNTRAHIKRVIFNSELVLSNQMPHNPTELNSFFICDLLLELDTLAEGVMTKFGNFLCSQNPIEGYELKRFVFDAVIEYLESKYERYSKCGFGTWMNLASFMGFDVLVHEVVEEVRRWMGFVGVISDELVEMDMSHCLGKWTDFEIEVYETGAKIESDILQMLVDEIVVDIRLVSGLVGPAQAVGVAAGLEAVGLWAGLEAVAGLGLLETTSGLGLLETTSDLGFVRSLSKDLDLPAFDWCGTLNTDSVVSLVCASFVSYFFAIMTIEGDVGTSATLVSKLDASDPLYLHASDSGHLTVISIKLKGTENYRLWSNAMKLALKVKNKYGFIDGTCVKPTDDDVLARQWDRCNSIVLTWLLNSVSEELYLGHVYSNLASSVWNELKDTYDKVDGSVVFDLYQNINCFSQNGLSVSEYYHKLNIMWKQLDQILQLPSCTCEASKQFNDFNHLIKLMQFLMGLDETYRSVRTNLLVKDELPTIKEAFSILSREESHRNSSSETSKGTGPYDDNNDKIDKPNGSHGTQPSGLGDETTLGRAESQQPSNTTQGREMGAHPSSIILGRVDSQQPSGTDPTPEGVEGETSEVDNDHRFEGVSRIHEITPVPLKRSTRQSVLPAKFNDFVIEGKELKLKVQLPVELFCDNNAAISIALNPVFHDRTKHFELDLFFLRDQIAKGCIKVVVGPAQAVGVAVGLEAVGLWAGLGLLETISGLGLLETTSDVGFVRVC</sequence>
<dbReference type="Proteomes" id="UP001408789">
    <property type="component" value="Unassembled WGS sequence"/>
</dbReference>
<dbReference type="PANTHER" id="PTHR21726:SF61">
    <property type="entry name" value="DNAA INITIATOR-ASSOCIATING PROTEIN"/>
    <property type="match status" value="1"/>
</dbReference>
<dbReference type="Pfam" id="PF14244">
    <property type="entry name" value="Retrotran_gag_3"/>
    <property type="match status" value="1"/>
</dbReference>
<dbReference type="InterPro" id="IPR025486">
    <property type="entry name" value="DUF4378"/>
</dbReference>
<reference evidence="5 6" key="1">
    <citation type="submission" date="2024-04" db="EMBL/GenBank/DDBJ databases">
        <title>The reference genome of an endangered Asteraceae, Deinandra increscens subsp. villosa, native to the Central Coast of California.</title>
        <authorList>
            <person name="Guilliams M."/>
            <person name="Hasenstab-Lehman K."/>
            <person name="Meyer R."/>
            <person name="Mcevoy S."/>
        </authorList>
    </citation>
    <scope>NUCLEOTIDE SEQUENCE [LARGE SCALE GENOMIC DNA]</scope>
    <source>
        <tissue evidence="5">Leaf</tissue>
    </source>
</reference>
<dbReference type="CDD" id="cd09272">
    <property type="entry name" value="RNase_HI_RT_Ty1"/>
    <property type="match status" value="1"/>
</dbReference>
<evidence type="ECO:0000259" key="3">
    <source>
        <dbReference type="Pfam" id="PF14309"/>
    </source>
</evidence>
<evidence type="ECO:0000259" key="2">
    <source>
        <dbReference type="Pfam" id="PF14244"/>
    </source>
</evidence>
<protein>
    <submittedName>
        <fullName evidence="5">Uncharacterized protein</fullName>
    </submittedName>
</protein>
<feature type="compositionally biased region" description="Basic and acidic residues" evidence="1">
    <location>
        <begin position="1254"/>
        <end position="1264"/>
    </location>
</feature>